<evidence type="ECO:0000256" key="1">
    <source>
        <dbReference type="ARBA" id="ARBA00001231"/>
    </source>
</evidence>
<evidence type="ECO:0000256" key="4">
    <source>
        <dbReference type="ARBA" id="ARBA00022801"/>
    </source>
</evidence>
<dbReference type="Pfam" id="PF02838">
    <property type="entry name" value="Glyco_hydro_20b"/>
    <property type="match status" value="1"/>
</dbReference>
<evidence type="ECO:0000313" key="10">
    <source>
        <dbReference type="Proteomes" id="UP000475117"/>
    </source>
</evidence>
<dbReference type="GO" id="GO:0016020">
    <property type="term" value="C:membrane"/>
    <property type="evidence" value="ECO:0007669"/>
    <property type="project" value="TreeGrafter"/>
</dbReference>
<dbReference type="InterPro" id="IPR025705">
    <property type="entry name" value="Beta_hexosaminidase_sua/sub"/>
</dbReference>
<dbReference type="InterPro" id="IPR015883">
    <property type="entry name" value="Glyco_hydro_20_cat"/>
</dbReference>
<reference evidence="9 10" key="1">
    <citation type="submission" date="2020-12" db="EMBL/GenBank/DDBJ databases">
        <title>Sulforoseuscoccus oceanibium gen. nov., sp. nov., a representative of the phylum Verrucomicrobia with special cytoplasmic membrane, and proposal of Sulforoseuscoccusaceae fam. nov.</title>
        <authorList>
            <person name="Xi F."/>
        </authorList>
    </citation>
    <scope>NUCLEOTIDE SEQUENCE [LARGE SCALE GENOMIC DNA]</scope>
    <source>
        <strain evidence="9 10">T37</strain>
    </source>
</reference>
<dbReference type="AlphaFoldDB" id="A0A6B3LFR2"/>
<dbReference type="SUPFAM" id="SSF55545">
    <property type="entry name" value="beta-N-acetylhexosaminidase-like domain"/>
    <property type="match status" value="1"/>
</dbReference>
<dbReference type="Proteomes" id="UP000475117">
    <property type="component" value="Chromosome"/>
</dbReference>
<protein>
    <recommendedName>
        <fullName evidence="3">beta-N-acetylhexosaminidase</fullName>
        <ecNumber evidence="3">3.2.1.52</ecNumber>
    </recommendedName>
</protein>
<keyword evidence="4" id="KW-0378">Hydrolase</keyword>
<dbReference type="GO" id="GO:0005975">
    <property type="term" value="P:carbohydrate metabolic process"/>
    <property type="evidence" value="ECO:0007669"/>
    <property type="project" value="InterPro"/>
</dbReference>
<keyword evidence="10" id="KW-1185">Reference proteome</keyword>
<sequence length="537" mass="60202">MMQHLLTTLLTPLLLICFAFAGQAADISILPRPAKVEKAEGTFTLDRSTQLVSPHEAPNLASFLRQRIGGSTGFELPSAKQAGGNMIVLEIDEGLTGPADSYEMTVTSEQIRIAGNTEAGVFYGIQSLLQLLPAEIFSDEEVQADWQVPAVRISDSPRFAVRGMMLDSGRQFHTVEFIKQFIDELASMKMNTFHWHLTELDGWRIEIKKYPKLSEIGANLKGRGFKQQQGFYTQDEIREIVRYAAERYVTIIPEIDIPGHAYAALASYPELLACNGAVPGEDEVSYPNRFREIMCAGKPSTYKFCTDVLTEVMALFPSRRIHIGGDEAFKGRWEKCADCNHALKQGGHGSFHHLQVDLSNRIADFLGQSNRQAVIWSDVYEPEGTQLHSNIAVSWWRALQAGDKVFQKAVNNGVEVICSPNTYTYLNFPVTPWRGYKSDRTFDLKTAYEENTIDPAVAKVPADKHALVQGVIGAVWTDDGLLQEMVFQRLYPRVYAIAEIAWHGGEKEPFESFHSKVKAQYPRLELRGIQYGPAMKE</sequence>
<evidence type="ECO:0000256" key="6">
    <source>
        <dbReference type="PIRSR" id="PIRSR625705-1"/>
    </source>
</evidence>
<dbReference type="InterPro" id="IPR029018">
    <property type="entry name" value="Hex-like_dom2"/>
</dbReference>
<dbReference type="Gene3D" id="3.30.379.10">
    <property type="entry name" value="Chitobiase/beta-hexosaminidase domain 2-like"/>
    <property type="match status" value="1"/>
</dbReference>
<dbReference type="SUPFAM" id="SSF51445">
    <property type="entry name" value="(Trans)glycosidases"/>
    <property type="match status" value="1"/>
</dbReference>
<dbReference type="PIRSF" id="PIRSF001093">
    <property type="entry name" value="B-hxosamndse_ab_euk"/>
    <property type="match status" value="1"/>
</dbReference>
<dbReference type="EC" id="3.2.1.52" evidence="3"/>
<dbReference type="InterPro" id="IPR015882">
    <property type="entry name" value="HEX_bac_N"/>
</dbReference>
<dbReference type="Pfam" id="PF00728">
    <property type="entry name" value="Glyco_hydro_20"/>
    <property type="match status" value="1"/>
</dbReference>
<comment type="similarity">
    <text evidence="2">Belongs to the glycosyl hydrolase 20 family.</text>
</comment>
<evidence type="ECO:0000256" key="3">
    <source>
        <dbReference type="ARBA" id="ARBA00012663"/>
    </source>
</evidence>
<dbReference type="PANTHER" id="PTHR22600:SF57">
    <property type="entry name" value="BETA-N-ACETYLHEXOSAMINIDASE"/>
    <property type="match status" value="1"/>
</dbReference>
<dbReference type="InterPro" id="IPR017853">
    <property type="entry name" value="GH"/>
</dbReference>
<dbReference type="CDD" id="cd06563">
    <property type="entry name" value="GH20_chitobiase-like"/>
    <property type="match status" value="1"/>
</dbReference>
<evidence type="ECO:0000259" key="7">
    <source>
        <dbReference type="Pfam" id="PF00728"/>
    </source>
</evidence>
<gene>
    <name evidence="9" type="ORF">G3M56_012950</name>
</gene>
<organism evidence="9 10">
    <name type="scientific">Sulfuriroseicoccus oceanibius</name>
    <dbReference type="NCBI Taxonomy" id="2707525"/>
    <lineage>
        <taxon>Bacteria</taxon>
        <taxon>Pseudomonadati</taxon>
        <taxon>Verrucomicrobiota</taxon>
        <taxon>Verrucomicrobiia</taxon>
        <taxon>Verrucomicrobiales</taxon>
        <taxon>Verrucomicrobiaceae</taxon>
        <taxon>Sulfuriroseicoccus</taxon>
    </lineage>
</organism>
<feature type="active site" description="Proton donor" evidence="6">
    <location>
        <position position="327"/>
    </location>
</feature>
<feature type="domain" description="Glycoside hydrolase family 20 catalytic" evidence="7">
    <location>
        <begin position="159"/>
        <end position="504"/>
    </location>
</feature>
<dbReference type="Gene3D" id="3.20.20.80">
    <property type="entry name" value="Glycosidases"/>
    <property type="match status" value="1"/>
</dbReference>
<proteinExistence type="inferred from homology"/>
<keyword evidence="5" id="KW-0326">Glycosidase</keyword>
<dbReference type="PANTHER" id="PTHR22600">
    <property type="entry name" value="BETA-HEXOSAMINIDASE"/>
    <property type="match status" value="1"/>
</dbReference>
<dbReference type="GO" id="GO:0030203">
    <property type="term" value="P:glycosaminoglycan metabolic process"/>
    <property type="evidence" value="ECO:0007669"/>
    <property type="project" value="TreeGrafter"/>
</dbReference>
<dbReference type="KEGG" id="soa:G3M56_012950"/>
<comment type="catalytic activity">
    <reaction evidence="1">
        <text>Hydrolysis of terminal non-reducing N-acetyl-D-hexosamine residues in N-acetyl-beta-D-hexosaminides.</text>
        <dbReference type="EC" id="3.2.1.52"/>
    </reaction>
</comment>
<dbReference type="GO" id="GO:0004563">
    <property type="term" value="F:beta-N-acetylhexosaminidase activity"/>
    <property type="evidence" value="ECO:0007669"/>
    <property type="project" value="UniProtKB-EC"/>
</dbReference>
<accession>A0A6B3LFR2</accession>
<feature type="domain" description="Beta-hexosaminidase bacterial type N-terminal" evidence="8">
    <location>
        <begin position="27"/>
        <end position="155"/>
    </location>
</feature>
<evidence type="ECO:0000256" key="5">
    <source>
        <dbReference type="ARBA" id="ARBA00023295"/>
    </source>
</evidence>
<name>A0A6B3LFR2_9BACT</name>
<dbReference type="EMBL" id="CP066776">
    <property type="protein sequence ID" value="QQL44770.1"/>
    <property type="molecule type" value="Genomic_DNA"/>
</dbReference>
<dbReference type="RefSeq" id="WP_164365170.1">
    <property type="nucleotide sequence ID" value="NZ_CP066776.1"/>
</dbReference>
<dbReference type="PRINTS" id="PR00738">
    <property type="entry name" value="GLHYDRLASE20"/>
</dbReference>
<evidence type="ECO:0000256" key="2">
    <source>
        <dbReference type="ARBA" id="ARBA00006285"/>
    </source>
</evidence>
<evidence type="ECO:0000259" key="8">
    <source>
        <dbReference type="Pfam" id="PF02838"/>
    </source>
</evidence>
<evidence type="ECO:0000313" key="9">
    <source>
        <dbReference type="EMBL" id="QQL44770.1"/>
    </source>
</evidence>